<accession>A0A445ADI5</accession>
<protein>
    <submittedName>
        <fullName evidence="1">Uncharacterized protein</fullName>
    </submittedName>
</protein>
<evidence type="ECO:0000313" key="1">
    <source>
        <dbReference type="EMBL" id="RYR24485.1"/>
    </source>
</evidence>
<name>A0A445ADI5_ARAHY</name>
<keyword evidence="2" id="KW-1185">Reference proteome</keyword>
<comment type="caution">
    <text evidence="1">The sequence shown here is derived from an EMBL/GenBank/DDBJ whole genome shotgun (WGS) entry which is preliminary data.</text>
</comment>
<gene>
    <name evidence="1" type="ORF">Ahy_B02g057987</name>
</gene>
<dbReference type="EMBL" id="SDMP01000012">
    <property type="protein sequence ID" value="RYR24485.1"/>
    <property type="molecule type" value="Genomic_DNA"/>
</dbReference>
<reference evidence="1 2" key="1">
    <citation type="submission" date="2019-01" db="EMBL/GenBank/DDBJ databases">
        <title>Sequencing of cultivated peanut Arachis hypogaea provides insights into genome evolution and oil improvement.</title>
        <authorList>
            <person name="Chen X."/>
        </authorList>
    </citation>
    <scope>NUCLEOTIDE SEQUENCE [LARGE SCALE GENOMIC DNA]</scope>
    <source>
        <strain evidence="2">cv. Fuhuasheng</strain>
        <tissue evidence="1">Leaves</tissue>
    </source>
</reference>
<evidence type="ECO:0000313" key="2">
    <source>
        <dbReference type="Proteomes" id="UP000289738"/>
    </source>
</evidence>
<dbReference type="AlphaFoldDB" id="A0A445ADI5"/>
<proteinExistence type="predicted"/>
<sequence>MNHRLGFITVPDSINTNSLPQKHLSSSFFTFFFFELEEELPLPSLGAGVNLRKDIAGVKPKNWGFQAISNLNFRGLTKFYNFWLQHN</sequence>
<organism evidence="1 2">
    <name type="scientific">Arachis hypogaea</name>
    <name type="common">Peanut</name>
    <dbReference type="NCBI Taxonomy" id="3818"/>
    <lineage>
        <taxon>Eukaryota</taxon>
        <taxon>Viridiplantae</taxon>
        <taxon>Streptophyta</taxon>
        <taxon>Embryophyta</taxon>
        <taxon>Tracheophyta</taxon>
        <taxon>Spermatophyta</taxon>
        <taxon>Magnoliopsida</taxon>
        <taxon>eudicotyledons</taxon>
        <taxon>Gunneridae</taxon>
        <taxon>Pentapetalae</taxon>
        <taxon>rosids</taxon>
        <taxon>fabids</taxon>
        <taxon>Fabales</taxon>
        <taxon>Fabaceae</taxon>
        <taxon>Papilionoideae</taxon>
        <taxon>50 kb inversion clade</taxon>
        <taxon>dalbergioids sensu lato</taxon>
        <taxon>Dalbergieae</taxon>
        <taxon>Pterocarpus clade</taxon>
        <taxon>Arachis</taxon>
    </lineage>
</organism>
<dbReference type="Proteomes" id="UP000289738">
    <property type="component" value="Chromosome B02"/>
</dbReference>